<gene>
    <name evidence="1" type="ORF">BXY64_1126</name>
</gene>
<dbReference type="Proteomes" id="UP000284531">
    <property type="component" value="Unassembled WGS sequence"/>
</dbReference>
<evidence type="ECO:0000313" key="1">
    <source>
        <dbReference type="EMBL" id="RKE04112.1"/>
    </source>
</evidence>
<dbReference type="InterPro" id="IPR046233">
    <property type="entry name" value="DUF6266"/>
</dbReference>
<protein>
    <submittedName>
        <fullName evidence="1">Uncharacterized protein</fullName>
    </submittedName>
</protein>
<dbReference type="EMBL" id="RAPQ01000008">
    <property type="protein sequence ID" value="RKE04112.1"/>
    <property type="molecule type" value="Genomic_DNA"/>
</dbReference>
<dbReference type="RefSeq" id="WP_120238916.1">
    <property type="nucleotide sequence ID" value="NZ_RAPQ01000008.1"/>
</dbReference>
<accession>A0A419X8S9</accession>
<reference evidence="1 2" key="1">
    <citation type="submission" date="2018-09" db="EMBL/GenBank/DDBJ databases">
        <title>Genomic Encyclopedia of Archaeal and Bacterial Type Strains, Phase II (KMG-II): from individual species to whole genera.</title>
        <authorList>
            <person name="Goeker M."/>
        </authorList>
    </citation>
    <scope>NUCLEOTIDE SEQUENCE [LARGE SCALE GENOMIC DNA]</scope>
    <source>
        <strain evidence="1 2">DSM 21950</strain>
    </source>
</reference>
<dbReference type="OrthoDB" id="1122160at2"/>
<evidence type="ECO:0000313" key="2">
    <source>
        <dbReference type="Proteomes" id="UP000284531"/>
    </source>
</evidence>
<name>A0A419X8S9_9BACT</name>
<organism evidence="1 2">
    <name type="scientific">Marinifilum flexuosum</name>
    <dbReference type="NCBI Taxonomy" id="1117708"/>
    <lineage>
        <taxon>Bacteria</taxon>
        <taxon>Pseudomonadati</taxon>
        <taxon>Bacteroidota</taxon>
        <taxon>Bacteroidia</taxon>
        <taxon>Marinilabiliales</taxon>
        <taxon>Marinifilaceae</taxon>
    </lineage>
</organism>
<keyword evidence="2" id="KW-1185">Reference proteome</keyword>
<sequence>MVKVKKGLLISGGGSIGNLVFYTRNGNTYARTKPSQYRDKKSQAQLAQRKKFDVVLRFLKKFKVLLRIGFAGEAIGRSAFQAAQSYHLKHAVKGEYPDIEFDYSKSKLCSGNVKFPEQVSISKAEDHILIEWEMPEVKNMNDTLIVAASTSIRCDYQITGVRRSMMKFKWFTNLSDYTGLHVWVAFRNEKESDVSDSLYFYLER</sequence>
<proteinExistence type="predicted"/>
<comment type="caution">
    <text evidence="1">The sequence shown here is derived from an EMBL/GenBank/DDBJ whole genome shotgun (WGS) entry which is preliminary data.</text>
</comment>
<dbReference type="AlphaFoldDB" id="A0A419X8S9"/>
<dbReference type="Pfam" id="PF19781">
    <property type="entry name" value="DUF6266"/>
    <property type="match status" value="1"/>
</dbReference>